<reference evidence="7" key="1">
    <citation type="submission" date="2021-02" db="EMBL/GenBank/DDBJ databases">
        <title>Neisseriaceae sp. 26B isolated from the cloaca of a Common Toad-headed Turtle (Mesoclemmys nasuta).</title>
        <authorList>
            <person name="Spergser J."/>
            <person name="Busse H.-J."/>
        </authorList>
    </citation>
    <scope>NUCLEOTIDE SEQUENCE</scope>
    <source>
        <strain evidence="7">26B</strain>
    </source>
</reference>
<dbReference type="RefSeq" id="WP_230339739.1">
    <property type="nucleotide sequence ID" value="NZ_CP069798.1"/>
</dbReference>
<keyword evidence="4 5" id="KW-0732">Signal</keyword>
<dbReference type="GO" id="GO:0043190">
    <property type="term" value="C:ATP-binding cassette (ABC) transporter complex"/>
    <property type="evidence" value="ECO:0007669"/>
    <property type="project" value="InterPro"/>
</dbReference>
<dbReference type="SUPFAM" id="SSF53850">
    <property type="entry name" value="Periplasmic binding protein-like II"/>
    <property type="match status" value="1"/>
</dbReference>
<keyword evidence="8" id="KW-1185">Reference proteome</keyword>
<protein>
    <submittedName>
        <fullName evidence="7">Oligopeptide ABC transporter substrate-binding protein OppA</fullName>
    </submittedName>
</protein>
<dbReference type="Proteomes" id="UP000653156">
    <property type="component" value="Chromosome"/>
</dbReference>
<dbReference type="Pfam" id="PF00496">
    <property type="entry name" value="SBP_bac_5"/>
    <property type="match status" value="1"/>
</dbReference>
<feature type="signal peptide" evidence="5">
    <location>
        <begin position="1"/>
        <end position="26"/>
    </location>
</feature>
<sequence>MSTSGKHPVKTSALLLALAFGLTACGGGDKAPAGGSDAKSTVQSGELAEKQEIVINNGAEPESLDPHKVSGVPESGVLRQLLEGLTTTDADGNTVPGMAEKWESEDNKTWIFHLRDAKWSNGDPVTAEDFAYSLRRVTDPATASPYASYLADAKVANAQAIIDGKAKPDTLGVKAIDPKTLEITLSEPVPYFPDMMVHTSVKPVNPKVVQELGDKWTAPGNFVGNGAYTLKEWAVNSQIVLERNPNYYNDAKTTINKAILLPIASPPTDVARYKAGEIDMGYTDLPTEQFQSLKQELGDQLKVAPSLCTYYYEMNTTKAPFDNPKVRRALALALDRDTLVNKVIGRGETVAYQYTPNATQGDKPFEPEWKSWSKEQRIAEAKKLLAEAGYGDGKPLNFELLYNTNENHKKAAVAASSLWKEALGFVNITLTNQEWKTYLDSRRTQKFQMARGGWCADYNEPSSFLNTLKSGNSNNHAKYTSAQFDSLLDKTLHPDTTPEQRADLYQQAEAVLDVDQPQANVYHYVSARLVKPYVAGYSVKDPMDNWQIKNLSVLKH</sequence>
<dbReference type="InterPro" id="IPR039424">
    <property type="entry name" value="SBP_5"/>
</dbReference>
<comment type="similarity">
    <text evidence="2">Belongs to the bacterial solute-binding protein 5 family.</text>
</comment>
<dbReference type="PIRSF" id="PIRSF002741">
    <property type="entry name" value="MppA"/>
    <property type="match status" value="1"/>
</dbReference>
<dbReference type="AlphaFoldDB" id="A0A892ZKY5"/>
<dbReference type="CDD" id="cd08504">
    <property type="entry name" value="PBP2_OppA"/>
    <property type="match status" value="1"/>
</dbReference>
<organism evidence="7 8">
    <name type="scientific">Paralysiella testudinis</name>
    <dbReference type="NCBI Taxonomy" id="2809020"/>
    <lineage>
        <taxon>Bacteria</taxon>
        <taxon>Pseudomonadati</taxon>
        <taxon>Pseudomonadota</taxon>
        <taxon>Betaproteobacteria</taxon>
        <taxon>Neisseriales</taxon>
        <taxon>Neisseriaceae</taxon>
        <taxon>Paralysiella</taxon>
    </lineage>
</organism>
<evidence type="ECO:0000313" key="7">
    <source>
        <dbReference type="EMBL" id="QRQ82457.1"/>
    </source>
</evidence>
<dbReference type="FunFam" id="3.90.76.10:FF:000001">
    <property type="entry name" value="Oligopeptide ABC transporter substrate-binding protein"/>
    <property type="match status" value="1"/>
</dbReference>
<dbReference type="GO" id="GO:0030288">
    <property type="term" value="C:outer membrane-bounded periplasmic space"/>
    <property type="evidence" value="ECO:0007669"/>
    <property type="project" value="TreeGrafter"/>
</dbReference>
<dbReference type="Gene3D" id="3.40.190.10">
    <property type="entry name" value="Periplasmic binding protein-like II"/>
    <property type="match status" value="1"/>
</dbReference>
<dbReference type="InterPro" id="IPR000914">
    <property type="entry name" value="SBP_5_dom"/>
</dbReference>
<dbReference type="KEGG" id="ptes:JQU52_03350"/>
<feature type="chain" id="PRO_5034365413" evidence="5">
    <location>
        <begin position="27"/>
        <end position="556"/>
    </location>
</feature>
<gene>
    <name evidence="7" type="ORF">JQU52_03350</name>
</gene>
<accession>A0A892ZKY5</accession>
<dbReference type="InterPro" id="IPR030678">
    <property type="entry name" value="Peptide/Ni-bd"/>
</dbReference>
<evidence type="ECO:0000259" key="6">
    <source>
        <dbReference type="Pfam" id="PF00496"/>
    </source>
</evidence>
<dbReference type="GO" id="GO:1904680">
    <property type="term" value="F:peptide transmembrane transporter activity"/>
    <property type="evidence" value="ECO:0007669"/>
    <property type="project" value="TreeGrafter"/>
</dbReference>
<evidence type="ECO:0000256" key="3">
    <source>
        <dbReference type="ARBA" id="ARBA00022448"/>
    </source>
</evidence>
<dbReference type="Gene3D" id="3.90.76.10">
    <property type="entry name" value="Dipeptide-binding Protein, Domain 1"/>
    <property type="match status" value="1"/>
</dbReference>
<evidence type="ECO:0000256" key="5">
    <source>
        <dbReference type="SAM" id="SignalP"/>
    </source>
</evidence>
<comment type="subcellular location">
    <subcellularLocation>
        <location evidence="1">Cell envelope</location>
    </subcellularLocation>
</comment>
<dbReference type="FunFam" id="3.10.105.10:FF:000001">
    <property type="entry name" value="Oligopeptide ABC transporter, oligopeptide-binding protein"/>
    <property type="match status" value="1"/>
</dbReference>
<dbReference type="PROSITE" id="PS51257">
    <property type="entry name" value="PROKAR_LIPOPROTEIN"/>
    <property type="match status" value="1"/>
</dbReference>
<dbReference type="Gene3D" id="3.10.105.10">
    <property type="entry name" value="Dipeptide-binding Protein, Domain 3"/>
    <property type="match status" value="1"/>
</dbReference>
<evidence type="ECO:0000256" key="4">
    <source>
        <dbReference type="ARBA" id="ARBA00022729"/>
    </source>
</evidence>
<evidence type="ECO:0000256" key="1">
    <source>
        <dbReference type="ARBA" id="ARBA00004196"/>
    </source>
</evidence>
<feature type="domain" description="Solute-binding protein family 5" evidence="6">
    <location>
        <begin position="94"/>
        <end position="474"/>
    </location>
</feature>
<name>A0A892ZKY5_9NEIS</name>
<evidence type="ECO:0000256" key="2">
    <source>
        <dbReference type="ARBA" id="ARBA00005695"/>
    </source>
</evidence>
<evidence type="ECO:0000313" key="8">
    <source>
        <dbReference type="Proteomes" id="UP000653156"/>
    </source>
</evidence>
<dbReference type="PANTHER" id="PTHR30290">
    <property type="entry name" value="PERIPLASMIC BINDING COMPONENT OF ABC TRANSPORTER"/>
    <property type="match status" value="1"/>
</dbReference>
<dbReference type="GO" id="GO:0015833">
    <property type="term" value="P:peptide transport"/>
    <property type="evidence" value="ECO:0007669"/>
    <property type="project" value="TreeGrafter"/>
</dbReference>
<dbReference type="EMBL" id="CP069798">
    <property type="protein sequence ID" value="QRQ82457.1"/>
    <property type="molecule type" value="Genomic_DNA"/>
</dbReference>
<dbReference type="PANTHER" id="PTHR30290:SF10">
    <property type="entry name" value="PERIPLASMIC OLIGOPEPTIDE-BINDING PROTEIN-RELATED"/>
    <property type="match status" value="1"/>
</dbReference>
<proteinExistence type="inferred from homology"/>
<keyword evidence="3" id="KW-0813">Transport</keyword>